<evidence type="ECO:0000313" key="8">
    <source>
        <dbReference type="Proteomes" id="UP001139721"/>
    </source>
</evidence>
<sequence>MPSQSIVKMGNKQLATPSLPIENSEHSELSDPAFLELIQNMKDTMKKMEGVGIAAPQIGCNKRVIMFGFEKNTRYPNEKPVPYTVLINPTIKILSDEMIDGWEGCLSVPGIRGLVPRYNHIEYSGYDLKGTLITREAQGFHARIVQHECDHLDGILYPQRLKDMQSFGFEDELKAIIFPEQGK</sequence>
<comment type="function">
    <text evidence="6">Removes the formyl group from the N-terminal Met of newly synthesized proteins. Requires at least a dipeptide for an efficient rate of reaction. N-terminal L-methionine is a prerequisite for activity but the enzyme has broad specificity at other positions.</text>
</comment>
<dbReference type="Pfam" id="PF01327">
    <property type="entry name" value="Pep_deformylase"/>
    <property type="match status" value="1"/>
</dbReference>
<dbReference type="GO" id="GO:0046872">
    <property type="term" value="F:metal ion binding"/>
    <property type="evidence" value="ECO:0007669"/>
    <property type="project" value="UniProtKB-KW"/>
</dbReference>
<gene>
    <name evidence="6 7" type="primary">def</name>
    <name evidence="7" type="ORF">LOX96_11590</name>
</gene>
<dbReference type="InterPro" id="IPR023635">
    <property type="entry name" value="Peptide_deformylase"/>
</dbReference>
<dbReference type="Gene3D" id="3.90.45.10">
    <property type="entry name" value="Peptide deformylase"/>
    <property type="match status" value="1"/>
</dbReference>
<dbReference type="HAMAP" id="MF_00163">
    <property type="entry name" value="Pep_deformylase"/>
    <property type="match status" value="1"/>
</dbReference>
<dbReference type="NCBIfam" id="NF001159">
    <property type="entry name" value="PRK00150.1-3"/>
    <property type="match status" value="1"/>
</dbReference>
<comment type="similarity">
    <text evidence="1 6">Belongs to the polypeptide deformylase family.</text>
</comment>
<dbReference type="InterPro" id="IPR036821">
    <property type="entry name" value="Peptide_deformylase_sf"/>
</dbReference>
<dbReference type="EMBL" id="JAJKBJ010000013">
    <property type="protein sequence ID" value="MCL9684738.1"/>
    <property type="molecule type" value="Genomic_DNA"/>
</dbReference>
<dbReference type="PIRSF" id="PIRSF004749">
    <property type="entry name" value="Pep_def"/>
    <property type="match status" value="1"/>
</dbReference>
<evidence type="ECO:0000313" key="7">
    <source>
        <dbReference type="EMBL" id="MCL9684738.1"/>
    </source>
</evidence>
<evidence type="ECO:0000256" key="1">
    <source>
        <dbReference type="ARBA" id="ARBA00010759"/>
    </source>
</evidence>
<dbReference type="EC" id="3.5.1.88" evidence="6"/>
<accession>A0A9X2D1Z9</accession>
<dbReference type="NCBIfam" id="TIGR00079">
    <property type="entry name" value="pept_deformyl"/>
    <property type="match status" value="1"/>
</dbReference>
<evidence type="ECO:0000256" key="2">
    <source>
        <dbReference type="ARBA" id="ARBA00022723"/>
    </source>
</evidence>
<feature type="binding site" evidence="6">
    <location>
        <position position="105"/>
    </location>
    <ligand>
        <name>Fe cation</name>
        <dbReference type="ChEBI" id="CHEBI:24875"/>
    </ligand>
</feature>
<comment type="cofactor">
    <cofactor evidence="6">
        <name>Fe(2+)</name>
        <dbReference type="ChEBI" id="CHEBI:29033"/>
    </cofactor>
    <text evidence="6">Binds 1 Fe(2+) ion.</text>
</comment>
<comment type="catalytic activity">
    <reaction evidence="6">
        <text>N-terminal N-formyl-L-methionyl-[peptide] + H2O = N-terminal L-methionyl-[peptide] + formate</text>
        <dbReference type="Rhea" id="RHEA:24420"/>
        <dbReference type="Rhea" id="RHEA-COMP:10639"/>
        <dbReference type="Rhea" id="RHEA-COMP:10640"/>
        <dbReference type="ChEBI" id="CHEBI:15377"/>
        <dbReference type="ChEBI" id="CHEBI:15740"/>
        <dbReference type="ChEBI" id="CHEBI:49298"/>
        <dbReference type="ChEBI" id="CHEBI:64731"/>
        <dbReference type="EC" id="3.5.1.88"/>
    </reaction>
</comment>
<dbReference type="GO" id="GO:0042586">
    <property type="term" value="F:peptide deformylase activity"/>
    <property type="evidence" value="ECO:0007669"/>
    <property type="project" value="UniProtKB-UniRule"/>
</dbReference>
<dbReference type="SUPFAM" id="SSF56420">
    <property type="entry name" value="Peptide deformylase"/>
    <property type="match status" value="1"/>
</dbReference>
<comment type="caution">
    <text evidence="7">The sequence shown here is derived from an EMBL/GenBank/DDBJ whole genome shotgun (WGS) entry which is preliminary data.</text>
</comment>
<evidence type="ECO:0000256" key="3">
    <source>
        <dbReference type="ARBA" id="ARBA00022801"/>
    </source>
</evidence>
<keyword evidence="5 6" id="KW-0408">Iron</keyword>
<feature type="binding site" evidence="6">
    <location>
        <position position="147"/>
    </location>
    <ligand>
        <name>Fe cation</name>
        <dbReference type="ChEBI" id="CHEBI:24875"/>
    </ligand>
</feature>
<name>A0A9X2D1Z9_9GAMM</name>
<feature type="binding site" evidence="6">
    <location>
        <position position="151"/>
    </location>
    <ligand>
        <name>Fe cation</name>
        <dbReference type="ChEBI" id="CHEBI:24875"/>
    </ligand>
</feature>
<dbReference type="CDD" id="cd00487">
    <property type="entry name" value="Pep_deformylase"/>
    <property type="match status" value="1"/>
</dbReference>
<organism evidence="7 8">
    <name type="scientific">Legionella maioricensis</name>
    <dbReference type="NCBI Taxonomy" id="2896528"/>
    <lineage>
        <taxon>Bacteria</taxon>
        <taxon>Pseudomonadati</taxon>
        <taxon>Pseudomonadota</taxon>
        <taxon>Gammaproteobacteria</taxon>
        <taxon>Legionellales</taxon>
        <taxon>Legionellaceae</taxon>
        <taxon>Legionella</taxon>
    </lineage>
</organism>
<dbReference type="PANTHER" id="PTHR10458:SF20">
    <property type="entry name" value="PEPTIDE DEFORMYLASE 1"/>
    <property type="match status" value="1"/>
</dbReference>
<dbReference type="FunFam" id="3.90.45.10:FF:000003">
    <property type="entry name" value="Peptide deformylase"/>
    <property type="match status" value="1"/>
</dbReference>
<keyword evidence="4 6" id="KW-0648">Protein biosynthesis</keyword>
<evidence type="ECO:0000256" key="6">
    <source>
        <dbReference type="HAMAP-Rule" id="MF_00163"/>
    </source>
</evidence>
<dbReference type="PANTHER" id="PTHR10458">
    <property type="entry name" value="PEPTIDE DEFORMYLASE"/>
    <property type="match status" value="1"/>
</dbReference>
<dbReference type="RefSeq" id="WP_250421955.1">
    <property type="nucleotide sequence ID" value="NZ_JAJKBJ010000013.1"/>
</dbReference>
<dbReference type="GO" id="GO:0006412">
    <property type="term" value="P:translation"/>
    <property type="evidence" value="ECO:0007669"/>
    <property type="project" value="UniProtKB-UniRule"/>
</dbReference>
<evidence type="ECO:0000256" key="4">
    <source>
        <dbReference type="ARBA" id="ARBA00022917"/>
    </source>
</evidence>
<dbReference type="Proteomes" id="UP001139721">
    <property type="component" value="Unassembled WGS sequence"/>
</dbReference>
<evidence type="ECO:0000256" key="5">
    <source>
        <dbReference type="ARBA" id="ARBA00023004"/>
    </source>
</evidence>
<protein>
    <recommendedName>
        <fullName evidence="6">Peptide deformylase</fullName>
        <shortName evidence="6">PDF</shortName>
        <ecNumber evidence="6">3.5.1.88</ecNumber>
    </recommendedName>
    <alternativeName>
        <fullName evidence="6">Polypeptide deformylase</fullName>
    </alternativeName>
</protein>
<proteinExistence type="inferred from homology"/>
<keyword evidence="8" id="KW-1185">Reference proteome</keyword>
<reference evidence="7" key="1">
    <citation type="submission" date="2021-11" db="EMBL/GenBank/DDBJ databases">
        <title>Legionella maioricencis sp. nov., a new species isolated from hot water samples in Mallorca.</title>
        <authorList>
            <person name="Crespi S."/>
            <person name="Drasar V."/>
            <person name="Salva-Serra F."/>
            <person name="Jaen-Luchoro D."/>
            <person name="Pineiro-Iglesias B."/>
            <person name="Aliaga F."/>
            <person name="Fernandez-Juarez V."/>
            <person name="Coll G."/>
            <person name="Moore E.R.B."/>
            <person name="Bennasar-Figueras A."/>
        </authorList>
    </citation>
    <scope>NUCLEOTIDE SEQUENCE</scope>
    <source>
        <strain evidence="7">HCPI-6</strain>
    </source>
</reference>
<feature type="active site" evidence="6">
    <location>
        <position position="148"/>
    </location>
</feature>
<keyword evidence="2 6" id="KW-0479">Metal-binding</keyword>
<keyword evidence="3 6" id="KW-0378">Hydrolase</keyword>
<dbReference type="PRINTS" id="PR01576">
    <property type="entry name" value="PDEFORMYLASE"/>
</dbReference>
<dbReference type="AlphaFoldDB" id="A0A9X2D1Z9"/>